<dbReference type="PANTHER" id="PTHR30055:SF235">
    <property type="entry name" value="TRANSCRIPTIONAL REGULATORY PROTEIN"/>
    <property type="match status" value="1"/>
</dbReference>
<evidence type="ECO:0000259" key="2">
    <source>
        <dbReference type="Pfam" id="PF00440"/>
    </source>
</evidence>
<evidence type="ECO:0000313" key="3">
    <source>
        <dbReference type="EMBL" id="MDG3015003.1"/>
    </source>
</evidence>
<dbReference type="InterPro" id="IPR050109">
    <property type="entry name" value="HTH-type_TetR-like_transc_reg"/>
</dbReference>
<dbReference type="PANTHER" id="PTHR30055">
    <property type="entry name" value="HTH-TYPE TRANSCRIPTIONAL REGULATOR RUTR"/>
    <property type="match status" value="1"/>
</dbReference>
<dbReference type="SUPFAM" id="SSF46689">
    <property type="entry name" value="Homeodomain-like"/>
    <property type="match status" value="1"/>
</dbReference>
<proteinExistence type="predicted"/>
<gene>
    <name evidence="3" type="ORF">NVS88_10585</name>
</gene>
<dbReference type="Pfam" id="PF00440">
    <property type="entry name" value="TetR_N"/>
    <property type="match status" value="1"/>
</dbReference>
<dbReference type="RefSeq" id="WP_277833898.1">
    <property type="nucleotide sequence ID" value="NZ_JAAIVF010000005.1"/>
</dbReference>
<dbReference type="Proteomes" id="UP001152755">
    <property type="component" value="Unassembled WGS sequence"/>
</dbReference>
<sequence>MAGTDARTAMIDAAERIVAERGLAAMSLREVQSAAGQSNKSAAQYHFGSRDGLISAVVEARMGPIDRARRALLDRLDPAAAADPRQLIEALIRPLAAATLHHHGSCYARFLAQAMFDPTLTVIVREHLRAESFRDVYRRLTRGTGLPEAVAALRTWHVVALSVTSLATWEGLAAADALPFPDTALVVTDLVDSCVALLTTPTSLTDATLADRPLPYGFLTDPTAGDAR</sequence>
<protein>
    <submittedName>
        <fullName evidence="3">TetR family transcriptional regulator</fullName>
    </submittedName>
</protein>
<evidence type="ECO:0000256" key="1">
    <source>
        <dbReference type="ARBA" id="ARBA00023125"/>
    </source>
</evidence>
<feature type="domain" description="HTH tetR-type" evidence="2">
    <location>
        <begin position="11"/>
        <end position="57"/>
    </location>
</feature>
<dbReference type="GO" id="GO:0000976">
    <property type="term" value="F:transcription cis-regulatory region binding"/>
    <property type="evidence" value="ECO:0007669"/>
    <property type="project" value="TreeGrafter"/>
</dbReference>
<keyword evidence="4" id="KW-1185">Reference proteome</keyword>
<evidence type="ECO:0000313" key="4">
    <source>
        <dbReference type="Proteomes" id="UP001152755"/>
    </source>
</evidence>
<dbReference type="Gene3D" id="1.10.357.10">
    <property type="entry name" value="Tetracycline Repressor, domain 2"/>
    <property type="match status" value="1"/>
</dbReference>
<keyword evidence="1" id="KW-0238">DNA-binding</keyword>
<dbReference type="InterPro" id="IPR001647">
    <property type="entry name" value="HTH_TetR"/>
</dbReference>
<dbReference type="GO" id="GO:0003700">
    <property type="term" value="F:DNA-binding transcription factor activity"/>
    <property type="evidence" value="ECO:0007669"/>
    <property type="project" value="TreeGrafter"/>
</dbReference>
<accession>A0A9X4M4C0</accession>
<dbReference type="InterPro" id="IPR009057">
    <property type="entry name" value="Homeodomain-like_sf"/>
</dbReference>
<name>A0A9X4M4C0_9ACTN</name>
<dbReference type="AlphaFoldDB" id="A0A9X4M4C0"/>
<organism evidence="3 4">
    <name type="scientific">Speluncibacter jeojiensis</name>
    <dbReference type="NCBI Taxonomy" id="2710754"/>
    <lineage>
        <taxon>Bacteria</taxon>
        <taxon>Bacillati</taxon>
        <taxon>Actinomycetota</taxon>
        <taxon>Actinomycetes</taxon>
        <taxon>Mycobacteriales</taxon>
        <taxon>Speluncibacteraceae</taxon>
        <taxon>Speluncibacter</taxon>
    </lineage>
</organism>
<comment type="caution">
    <text evidence="3">The sequence shown here is derived from an EMBL/GenBank/DDBJ whole genome shotgun (WGS) entry which is preliminary data.</text>
</comment>
<reference evidence="3" key="1">
    <citation type="submission" date="2022-08" db="EMBL/GenBank/DDBJ databases">
        <title>Genome analysis of Corynebacteriales strain.</title>
        <authorList>
            <person name="Lee S.D."/>
        </authorList>
    </citation>
    <scope>NUCLEOTIDE SEQUENCE</scope>
    <source>
        <strain evidence="3">D3-21</strain>
    </source>
</reference>
<dbReference type="EMBL" id="JANRHA010000006">
    <property type="protein sequence ID" value="MDG3015003.1"/>
    <property type="molecule type" value="Genomic_DNA"/>
</dbReference>